<sequence length="304" mass="33621">MATALVLGGSRVGVGLRVKASPSLRLRLRLSSTAADGEFPFGPDARPPTEDDRRSLEERQLRHPGNIAAVPCTSCKHGFPQAFFSDPREGRRLHSATLRLTCPWLVKAIDEYEAEDGVRKFNADLTGENETAEAMRASLEDANTFHRNLRQRLFATPGGAARLEEYRAAAHEKDPENSEKFVAAVMGSGFIGVSKRNNLDVKCLHAHAADHLLRGGANAVGAEVLRRLPVDPTGGERCYEQCDPKLAEVEGETWSYRSVKNKQKLQQRKDARAMIRQKAKRMKKAAAQDAADAVNREEVEERQP</sequence>
<dbReference type="InterPro" id="IPR007511">
    <property type="entry name" value="DUF501"/>
</dbReference>
<gene>
    <name evidence="2" type="ORF">PPAR1163_LOCUS24460</name>
</gene>
<proteinExistence type="predicted"/>
<evidence type="ECO:0000256" key="1">
    <source>
        <dbReference type="SAM" id="MobiDB-lite"/>
    </source>
</evidence>
<dbReference type="AlphaFoldDB" id="A0A7S1XYP0"/>
<protein>
    <submittedName>
        <fullName evidence="2">Uncharacterized protein</fullName>
    </submittedName>
</protein>
<feature type="region of interest" description="Disordered" evidence="1">
    <location>
        <begin position="260"/>
        <end position="304"/>
    </location>
</feature>
<dbReference type="EMBL" id="HBGJ01038864">
    <property type="protein sequence ID" value="CAD9266037.1"/>
    <property type="molecule type" value="Transcribed_RNA"/>
</dbReference>
<organism evidence="2">
    <name type="scientific">Phaeomonas parva</name>
    <dbReference type="NCBI Taxonomy" id="124430"/>
    <lineage>
        <taxon>Eukaryota</taxon>
        <taxon>Sar</taxon>
        <taxon>Stramenopiles</taxon>
        <taxon>Ochrophyta</taxon>
        <taxon>Pinguiophyceae</taxon>
        <taxon>Pinguiochrysidales</taxon>
        <taxon>Pinguiochrysidaceae</taxon>
        <taxon>Phaeomonas</taxon>
    </lineage>
</organism>
<dbReference type="Pfam" id="PF04417">
    <property type="entry name" value="DUF501"/>
    <property type="match status" value="1"/>
</dbReference>
<evidence type="ECO:0000313" key="2">
    <source>
        <dbReference type="EMBL" id="CAD9266037.1"/>
    </source>
</evidence>
<name>A0A7S1XYP0_9STRA</name>
<reference evidence="2" key="1">
    <citation type="submission" date="2021-01" db="EMBL/GenBank/DDBJ databases">
        <authorList>
            <person name="Corre E."/>
            <person name="Pelletier E."/>
            <person name="Niang G."/>
            <person name="Scheremetjew M."/>
            <person name="Finn R."/>
            <person name="Kale V."/>
            <person name="Holt S."/>
            <person name="Cochrane G."/>
            <person name="Meng A."/>
            <person name="Brown T."/>
            <person name="Cohen L."/>
        </authorList>
    </citation>
    <scope>NUCLEOTIDE SEQUENCE</scope>
    <source>
        <strain evidence="2">CCMP2877</strain>
    </source>
</reference>
<feature type="compositionally biased region" description="Basic and acidic residues" evidence="1">
    <location>
        <begin position="294"/>
        <end position="304"/>
    </location>
</feature>
<feature type="compositionally biased region" description="Basic residues" evidence="1">
    <location>
        <begin position="275"/>
        <end position="284"/>
    </location>
</feature>
<accession>A0A7S1XYP0</accession>